<evidence type="ECO:0000259" key="2">
    <source>
        <dbReference type="Pfam" id="PF20516"/>
    </source>
</evidence>
<evidence type="ECO:0000313" key="3">
    <source>
        <dbReference type="EMBL" id="KAF2015111.1"/>
    </source>
</evidence>
<dbReference type="EMBL" id="ML978070">
    <property type="protein sequence ID" value="KAF2015111.1"/>
    <property type="molecule type" value="Genomic_DNA"/>
</dbReference>
<organism evidence="3 4">
    <name type="scientific">Aaosphaeria arxii CBS 175.79</name>
    <dbReference type="NCBI Taxonomy" id="1450172"/>
    <lineage>
        <taxon>Eukaryota</taxon>
        <taxon>Fungi</taxon>
        <taxon>Dikarya</taxon>
        <taxon>Ascomycota</taxon>
        <taxon>Pezizomycotina</taxon>
        <taxon>Dothideomycetes</taxon>
        <taxon>Pleosporomycetidae</taxon>
        <taxon>Pleosporales</taxon>
        <taxon>Pleosporales incertae sedis</taxon>
        <taxon>Aaosphaeria</taxon>
    </lineage>
</organism>
<sequence length="474" mass="52501">MVINLDPCSQNRISRWIDSISRSASAPPLNHSIPKYIRKGKRAASAEMNNTTTSQSRRQLQLGRPPTKRSRTNDSLASGPDQSGSSSAQNQITTCDTSTSGDRQTSPPLETISSLRTARPPIWIDSVDDLQKEEALPVQVTLLAQRLAHGVGAGFIPARMEEIMMNDSEIEDEGSTDPTDFYEENEYSEQDLAAIWQKVKAIYRNALVCHSRLRDENAWSDEVVRPLIQLAIDLHGKGRWWMQNIKSQFIDPAYLSTVLAPIDGDSSRYKAVDRNVDYALSYSHHSKPGYLGLYNVLNGRGKGKVGPTTDKFTKTTAVFSGIEVKSAGGNPNQARLQIGIWIAASLRKKQELANLAQVQFKPAEIIEPVLTVIGHQHYVYVAYPRREPLSGEDGTQVLGPVEVIQNLGPAEPLSTTSPREIFQLIKLYGNILEYGIDRGKEGYWGSFLGKVLRQLAYKRLEVQAQDGDLPAGEA</sequence>
<proteinExistence type="predicted"/>
<feature type="compositionally biased region" description="Polar residues" evidence="1">
    <location>
        <begin position="47"/>
        <end position="59"/>
    </location>
</feature>
<dbReference type="Proteomes" id="UP000799778">
    <property type="component" value="Unassembled WGS sequence"/>
</dbReference>
<feature type="compositionally biased region" description="Polar residues" evidence="1">
    <location>
        <begin position="73"/>
        <end position="114"/>
    </location>
</feature>
<keyword evidence="4" id="KW-1185">Reference proteome</keyword>
<dbReference type="GeneID" id="54291380"/>
<dbReference type="InterPro" id="IPR046797">
    <property type="entry name" value="PDDEXK_12"/>
</dbReference>
<evidence type="ECO:0000313" key="4">
    <source>
        <dbReference type="Proteomes" id="UP000799778"/>
    </source>
</evidence>
<gene>
    <name evidence="3" type="ORF">BU24DRAFT_493574</name>
</gene>
<reference evidence="3" key="1">
    <citation type="journal article" date="2020" name="Stud. Mycol.">
        <title>101 Dothideomycetes genomes: a test case for predicting lifestyles and emergence of pathogens.</title>
        <authorList>
            <person name="Haridas S."/>
            <person name="Albert R."/>
            <person name="Binder M."/>
            <person name="Bloem J."/>
            <person name="Labutti K."/>
            <person name="Salamov A."/>
            <person name="Andreopoulos B."/>
            <person name="Baker S."/>
            <person name="Barry K."/>
            <person name="Bills G."/>
            <person name="Bluhm B."/>
            <person name="Cannon C."/>
            <person name="Castanera R."/>
            <person name="Culley D."/>
            <person name="Daum C."/>
            <person name="Ezra D."/>
            <person name="Gonzalez J."/>
            <person name="Henrissat B."/>
            <person name="Kuo A."/>
            <person name="Liang C."/>
            <person name="Lipzen A."/>
            <person name="Lutzoni F."/>
            <person name="Magnuson J."/>
            <person name="Mondo S."/>
            <person name="Nolan M."/>
            <person name="Ohm R."/>
            <person name="Pangilinan J."/>
            <person name="Park H.-J."/>
            <person name="Ramirez L."/>
            <person name="Alfaro M."/>
            <person name="Sun H."/>
            <person name="Tritt A."/>
            <person name="Yoshinaga Y."/>
            <person name="Zwiers L.-H."/>
            <person name="Turgeon B."/>
            <person name="Goodwin S."/>
            <person name="Spatafora J."/>
            <person name="Crous P."/>
            <person name="Grigoriev I."/>
        </authorList>
    </citation>
    <scope>NUCLEOTIDE SEQUENCE</scope>
    <source>
        <strain evidence="3">CBS 175.79</strain>
    </source>
</reference>
<dbReference type="Pfam" id="PF20516">
    <property type="entry name" value="PDDEXK_12"/>
    <property type="match status" value="1"/>
</dbReference>
<accession>A0A6A5XQS3</accession>
<name>A0A6A5XQS3_9PLEO</name>
<evidence type="ECO:0000256" key="1">
    <source>
        <dbReference type="SAM" id="MobiDB-lite"/>
    </source>
</evidence>
<dbReference type="AlphaFoldDB" id="A0A6A5XQS3"/>
<feature type="domain" description="PD-(D/E)XK nuclease-like" evidence="2">
    <location>
        <begin position="171"/>
        <end position="433"/>
    </location>
</feature>
<protein>
    <recommendedName>
        <fullName evidence="2">PD-(D/E)XK nuclease-like domain-containing protein</fullName>
    </recommendedName>
</protein>
<dbReference type="OrthoDB" id="4161186at2759"/>
<feature type="region of interest" description="Disordered" evidence="1">
    <location>
        <begin position="41"/>
        <end position="114"/>
    </location>
</feature>
<dbReference type="RefSeq" id="XP_033383450.1">
    <property type="nucleotide sequence ID" value="XM_033533983.1"/>
</dbReference>